<dbReference type="GO" id="GO:0005886">
    <property type="term" value="C:plasma membrane"/>
    <property type="evidence" value="ECO:0007669"/>
    <property type="project" value="UniProtKB-SubCell"/>
</dbReference>
<feature type="transmembrane region" description="Helical" evidence="14">
    <location>
        <begin position="223"/>
        <end position="244"/>
    </location>
</feature>
<feature type="domain" description="CBS" evidence="17">
    <location>
        <begin position="359"/>
        <end position="420"/>
    </location>
</feature>
<evidence type="ECO:0000313" key="20">
    <source>
        <dbReference type="Proteomes" id="UP000245119"/>
    </source>
</evidence>
<feature type="chain" id="PRO_5015508478" description="CNNM transmembrane domain-containing protein" evidence="15">
    <location>
        <begin position="27"/>
        <end position="910"/>
    </location>
</feature>
<evidence type="ECO:0000256" key="6">
    <source>
        <dbReference type="ARBA" id="ARBA00022737"/>
    </source>
</evidence>
<evidence type="ECO:0000259" key="18">
    <source>
        <dbReference type="PROSITE" id="PS51846"/>
    </source>
</evidence>
<evidence type="ECO:0000259" key="17">
    <source>
        <dbReference type="PROSITE" id="PS51371"/>
    </source>
</evidence>
<dbReference type="OMA" id="CKFYDHR"/>
<dbReference type="SUPFAM" id="SSF51206">
    <property type="entry name" value="cAMP-binding domain-like"/>
    <property type="match status" value="1"/>
</dbReference>
<dbReference type="Proteomes" id="UP000245119">
    <property type="component" value="Linkage Group LG5"/>
</dbReference>
<feature type="signal peptide" evidence="15">
    <location>
        <begin position="1"/>
        <end position="26"/>
    </location>
</feature>
<evidence type="ECO:0000256" key="10">
    <source>
        <dbReference type="ARBA" id="ARBA00023136"/>
    </source>
</evidence>
<evidence type="ECO:0000256" key="13">
    <source>
        <dbReference type="SAM" id="MobiDB-lite"/>
    </source>
</evidence>
<evidence type="ECO:0000256" key="2">
    <source>
        <dbReference type="ARBA" id="ARBA00010484"/>
    </source>
</evidence>
<dbReference type="InterPro" id="IPR045095">
    <property type="entry name" value="ACDP"/>
</dbReference>
<evidence type="ECO:0000256" key="9">
    <source>
        <dbReference type="ARBA" id="ARBA00023122"/>
    </source>
</evidence>
<proteinExistence type="inferred from homology"/>
<feature type="transmembrane region" description="Helical" evidence="14">
    <location>
        <begin position="286"/>
        <end position="306"/>
    </location>
</feature>
<dbReference type="PROSITE" id="PS51846">
    <property type="entry name" value="CNNM"/>
    <property type="match status" value="1"/>
</dbReference>
<dbReference type="GO" id="GO:0010960">
    <property type="term" value="P:magnesium ion homeostasis"/>
    <property type="evidence" value="ECO:0007669"/>
    <property type="project" value="InterPro"/>
</dbReference>
<organism evidence="19 20">
    <name type="scientific">Pomacea canaliculata</name>
    <name type="common">Golden apple snail</name>
    <dbReference type="NCBI Taxonomy" id="400727"/>
    <lineage>
        <taxon>Eukaryota</taxon>
        <taxon>Metazoa</taxon>
        <taxon>Spiralia</taxon>
        <taxon>Lophotrochozoa</taxon>
        <taxon>Mollusca</taxon>
        <taxon>Gastropoda</taxon>
        <taxon>Caenogastropoda</taxon>
        <taxon>Architaenioglossa</taxon>
        <taxon>Ampullarioidea</taxon>
        <taxon>Ampullariidae</taxon>
        <taxon>Pomacea</taxon>
    </lineage>
</organism>
<dbReference type="InterPro" id="IPR002550">
    <property type="entry name" value="CNNM"/>
</dbReference>
<dbReference type="FunFam" id="3.10.580.10:FF:000001">
    <property type="entry name" value="Putative metal transporter CNNM3 isoform 2"/>
    <property type="match status" value="1"/>
</dbReference>
<comment type="similarity">
    <text evidence="2">Belongs to the ACDP family.</text>
</comment>
<feature type="region of interest" description="Disordered" evidence="13">
    <location>
        <begin position="740"/>
        <end position="806"/>
    </location>
</feature>
<evidence type="ECO:0000256" key="3">
    <source>
        <dbReference type="ARBA" id="ARBA00022448"/>
    </source>
</evidence>
<dbReference type="Gene3D" id="2.60.120.10">
    <property type="entry name" value="Jelly Rolls"/>
    <property type="match status" value="1"/>
</dbReference>
<keyword evidence="15" id="KW-0732">Signal</keyword>
<keyword evidence="10 12" id="KW-0472">Membrane</keyword>
<keyword evidence="6" id="KW-0677">Repeat</keyword>
<evidence type="ECO:0000256" key="15">
    <source>
        <dbReference type="SAM" id="SignalP"/>
    </source>
</evidence>
<evidence type="ECO:0000256" key="8">
    <source>
        <dbReference type="ARBA" id="ARBA00023065"/>
    </source>
</evidence>
<dbReference type="SUPFAM" id="SSF54631">
    <property type="entry name" value="CBS-domain pair"/>
    <property type="match status" value="1"/>
</dbReference>
<reference evidence="19 20" key="1">
    <citation type="submission" date="2018-04" db="EMBL/GenBank/DDBJ databases">
        <title>The genome of golden apple snail Pomacea canaliculata provides insight into stress tolerance and invasive adaptation.</title>
        <authorList>
            <person name="Liu C."/>
            <person name="Liu B."/>
            <person name="Ren Y."/>
            <person name="Zhang Y."/>
            <person name="Wang H."/>
            <person name="Li S."/>
            <person name="Jiang F."/>
            <person name="Yin L."/>
            <person name="Zhang G."/>
            <person name="Qian W."/>
            <person name="Fan W."/>
        </authorList>
    </citation>
    <scope>NUCLEOTIDE SEQUENCE [LARGE SCALE GENOMIC DNA]</scope>
    <source>
        <strain evidence="19">SZHN2017</strain>
        <tissue evidence="19">Muscle</tissue>
    </source>
</reference>
<evidence type="ECO:0000256" key="4">
    <source>
        <dbReference type="ARBA" id="ARBA00022475"/>
    </source>
</evidence>
<evidence type="ECO:0000256" key="12">
    <source>
        <dbReference type="PROSITE-ProRule" id="PRU01193"/>
    </source>
</evidence>
<keyword evidence="4" id="KW-1003">Cell membrane</keyword>
<keyword evidence="20" id="KW-1185">Reference proteome</keyword>
<evidence type="ECO:0008006" key="21">
    <source>
        <dbReference type="Google" id="ProtNLM"/>
    </source>
</evidence>
<dbReference type="GO" id="GO:0006811">
    <property type="term" value="P:monoatomic ion transport"/>
    <property type="evidence" value="ECO:0007669"/>
    <property type="project" value="UniProtKB-KW"/>
</dbReference>
<evidence type="ECO:0000256" key="14">
    <source>
        <dbReference type="SAM" id="Phobius"/>
    </source>
</evidence>
<dbReference type="GO" id="GO:0022857">
    <property type="term" value="F:transmembrane transporter activity"/>
    <property type="evidence" value="ECO:0007669"/>
    <property type="project" value="TreeGrafter"/>
</dbReference>
<evidence type="ECO:0000313" key="19">
    <source>
        <dbReference type="EMBL" id="PVD30580.1"/>
    </source>
</evidence>
<dbReference type="InterPro" id="IPR000595">
    <property type="entry name" value="cNMP-bd_dom"/>
</dbReference>
<dbReference type="PROSITE" id="PS50042">
    <property type="entry name" value="CNMP_BINDING_3"/>
    <property type="match status" value="1"/>
</dbReference>
<keyword evidence="5 12" id="KW-0812">Transmembrane</keyword>
<name>A0A2T7PAY4_POMCA</name>
<feature type="compositionally biased region" description="Basic and acidic residues" evidence="13">
    <location>
        <begin position="748"/>
        <end position="757"/>
    </location>
</feature>
<dbReference type="InterPro" id="IPR046342">
    <property type="entry name" value="CBS_dom_sf"/>
</dbReference>
<keyword evidence="7 12" id="KW-1133">Transmembrane helix</keyword>
<feature type="transmembrane region" description="Helical" evidence="14">
    <location>
        <begin position="165"/>
        <end position="192"/>
    </location>
</feature>
<dbReference type="CDD" id="cd04590">
    <property type="entry name" value="CBS_pair_CorC_HlyC_assoc"/>
    <property type="match status" value="1"/>
</dbReference>
<feature type="domain" description="Cyclic nucleotide-binding" evidence="16">
    <location>
        <begin position="554"/>
        <end position="617"/>
    </location>
</feature>
<dbReference type="InterPro" id="IPR000644">
    <property type="entry name" value="CBS_dom"/>
</dbReference>
<dbReference type="EMBL" id="PZQS01000005">
    <property type="protein sequence ID" value="PVD30580.1"/>
    <property type="molecule type" value="Genomic_DNA"/>
</dbReference>
<feature type="compositionally biased region" description="Polar residues" evidence="13">
    <location>
        <begin position="758"/>
        <end position="775"/>
    </location>
</feature>
<dbReference type="PANTHER" id="PTHR12064">
    <property type="entry name" value="METAL TRANSPORTER CNNM"/>
    <property type="match status" value="1"/>
</dbReference>
<evidence type="ECO:0000256" key="11">
    <source>
        <dbReference type="PROSITE-ProRule" id="PRU00703"/>
    </source>
</evidence>
<dbReference type="OrthoDB" id="5353557at2759"/>
<accession>A0A2T7PAY4</accession>
<gene>
    <name evidence="19" type="ORF">C0Q70_09852</name>
</gene>
<keyword evidence="9 11" id="KW-0129">CBS domain</keyword>
<keyword evidence="8" id="KW-0406">Ion transport</keyword>
<feature type="transmembrane region" description="Helical" evidence="14">
    <location>
        <begin position="250"/>
        <end position="274"/>
    </location>
</feature>
<comment type="subcellular location">
    <subcellularLocation>
        <location evidence="1">Cell membrane</location>
        <topology evidence="1">Multi-pass membrane protein</topology>
    </subcellularLocation>
</comment>
<sequence length="910" mass="101023">MAAQLYTQAISALFALISIMMSSTTAGNSSATAILAIVSSGDSSSRDHLGTLTLSPSVSQTITVVGVNIVNKTEISFTPTDMSKNEDCSNVKRLRTFFASSASADKTLAAFDITLDYPDPGETYYYICVKVGDQGTSSSWVHQGSDAWLRIAIKEKEESGTLMPIWLQIIVVIILLCLSGLFSGLNLGLMALDKTELKIIEKCGSPAEKKYAKLITPLRKRGNFLLCTLLLGNVMVNSTATILMDEMSNGVIAVVASTLCIVLFGEIIPQAICSRHGLAIGARTSFITRFFMIVTFPLSFPISLILDRILGEEIGQVYDKEKLQELIRMTADHKVLQSDEANIISGALQLANKRVEDVMTKMEDVFMLDINTILDFETMSEILKYGYTRVPVYDGDKTNIVHLLNTKDLALIDPDDNTPLKTVCKFYDHRPLFVDYDVKLDSMLQDFLQGNSHMAIVQRLHNDKDTDPYFENIGVVTLEDVIEEIIQSEIIDETDMLTDNRRKKPRKREKLDYNVFDQKQEQIRISQQVAFAAFQYLSTGVEPFKEQYISRSVLKQLIRQNIVQTMNPETADSEKKNYIYECGKECDYFVLILEGHVEVKIGKENLVLESGPFSYFGTDCLECLKDLKLEQVKDISLRKLPPYIPDFSLSPLTPVEFLRIRRVHYLAARRTSLIISASAGGTEHEEAFHKEWHRTLACDTISRNNSSAGMSDIAETSHGLLEVVQKRGLLRDKIDVHNASMAHPRHLKMGDLEDRSSKGSQESLPGRNATSNNVSDIFHLSDSSSHGEHVPVVETPGSSNSDKLPSVSVMPLASETASVGEMHDSSMHSDTDNLQQNWNATGEAFKSADSESSDEGTDLGKATVDDKVPLMGPKTSAHEPVTVWVDEEEKVPLFGREKDASGISSNNVKL</sequence>
<dbReference type="Pfam" id="PF25562">
    <property type="entry name" value="CNBH_CNNM2_C"/>
    <property type="match status" value="1"/>
</dbReference>
<evidence type="ECO:0000259" key="16">
    <source>
        <dbReference type="PROSITE" id="PS50042"/>
    </source>
</evidence>
<feature type="domain" description="CNNM transmembrane" evidence="18">
    <location>
        <begin position="161"/>
        <end position="340"/>
    </location>
</feature>
<dbReference type="Gene3D" id="3.10.580.10">
    <property type="entry name" value="CBS-domain"/>
    <property type="match status" value="1"/>
</dbReference>
<dbReference type="InterPro" id="IPR018490">
    <property type="entry name" value="cNMP-bd_dom_sf"/>
</dbReference>
<dbReference type="InterPro" id="IPR044751">
    <property type="entry name" value="Ion_transp-like_CBS"/>
</dbReference>
<evidence type="ECO:0000256" key="5">
    <source>
        <dbReference type="ARBA" id="ARBA00022692"/>
    </source>
</evidence>
<dbReference type="STRING" id="400727.A0A2T7PAY4"/>
<dbReference type="AlphaFoldDB" id="A0A2T7PAY4"/>
<comment type="caution">
    <text evidence="19">The sequence shown here is derived from an EMBL/GenBank/DDBJ whole genome shotgun (WGS) entry which is preliminary data.</text>
</comment>
<evidence type="ECO:0000256" key="1">
    <source>
        <dbReference type="ARBA" id="ARBA00004651"/>
    </source>
</evidence>
<dbReference type="InterPro" id="IPR014710">
    <property type="entry name" value="RmlC-like_jellyroll"/>
</dbReference>
<protein>
    <recommendedName>
        <fullName evidence="21">CNNM transmembrane domain-containing protein</fullName>
    </recommendedName>
</protein>
<dbReference type="Pfam" id="PF01595">
    <property type="entry name" value="CNNM"/>
    <property type="match status" value="1"/>
</dbReference>
<keyword evidence="3" id="KW-0813">Transport</keyword>
<evidence type="ECO:0000256" key="7">
    <source>
        <dbReference type="ARBA" id="ARBA00022989"/>
    </source>
</evidence>
<dbReference type="PROSITE" id="PS51371">
    <property type="entry name" value="CBS"/>
    <property type="match status" value="1"/>
</dbReference>
<feature type="region of interest" description="Disordered" evidence="13">
    <location>
        <begin position="844"/>
        <end position="883"/>
    </location>
</feature>
<dbReference type="PANTHER" id="PTHR12064:SF94">
    <property type="entry name" value="UNEXTENDED PROTEIN"/>
    <property type="match status" value="1"/>
</dbReference>